<sequence length="101" mass="11716">MRLIKQKKKQRSSFLLKIAVLALMGSVVIALVNQQIQISRKAQELDNIEQQIRVQDVENDQLRKILEDESGQDSDYMERYARENLGYAKAGERVFITYEGN</sequence>
<feature type="coiled-coil region" evidence="1">
    <location>
        <begin position="31"/>
        <end position="65"/>
    </location>
</feature>
<evidence type="ECO:0000313" key="3">
    <source>
        <dbReference type="Proteomes" id="UP000249377"/>
    </source>
</evidence>
<evidence type="ECO:0000313" key="2">
    <source>
        <dbReference type="EMBL" id="RAQ30542.1"/>
    </source>
</evidence>
<evidence type="ECO:0000256" key="1">
    <source>
        <dbReference type="SAM" id="Coils"/>
    </source>
</evidence>
<dbReference type="Pfam" id="PF04977">
    <property type="entry name" value="DivIC"/>
    <property type="match status" value="1"/>
</dbReference>
<name>A0A328UIJ8_9FIRM</name>
<accession>A0A328UIJ8</accession>
<dbReference type="EMBL" id="QLYR01000001">
    <property type="protein sequence ID" value="RAQ30542.1"/>
    <property type="molecule type" value="Genomic_DNA"/>
</dbReference>
<reference evidence="2 3" key="1">
    <citation type="submission" date="2018-06" db="EMBL/GenBank/DDBJ databases">
        <title>Noncontiguous genome sequence of Ruminococcaceae bacterium ASD2818.</title>
        <authorList>
            <person name="Chaplin A.V."/>
            <person name="Sokolova S.R."/>
            <person name="Kochetkova T.O."/>
            <person name="Goltsov A.Y."/>
            <person name="Trofimov D.Y."/>
            <person name="Efimov B.A."/>
        </authorList>
    </citation>
    <scope>NUCLEOTIDE SEQUENCE [LARGE SCALE GENOMIC DNA]</scope>
    <source>
        <strain evidence="2 3">ASD2818</strain>
    </source>
</reference>
<comment type="caution">
    <text evidence="2">The sequence shown here is derived from an EMBL/GenBank/DDBJ whole genome shotgun (WGS) entry which is preliminary data.</text>
</comment>
<organism evidence="2 3">
    <name type="scientific">Hydrogeniiclostridium mannosilyticum</name>
    <dbReference type="NCBI Taxonomy" id="2764322"/>
    <lineage>
        <taxon>Bacteria</taxon>
        <taxon>Bacillati</taxon>
        <taxon>Bacillota</taxon>
        <taxon>Clostridia</taxon>
        <taxon>Eubacteriales</taxon>
        <taxon>Acutalibacteraceae</taxon>
        <taxon>Hydrogeniiclostridium</taxon>
    </lineage>
</organism>
<keyword evidence="1" id="KW-0175">Coiled coil</keyword>
<gene>
    <name evidence="2" type="ORF">DPQ25_03330</name>
</gene>
<keyword evidence="3" id="KW-1185">Reference proteome</keyword>
<dbReference type="AlphaFoldDB" id="A0A328UIJ8"/>
<dbReference type="InterPro" id="IPR007060">
    <property type="entry name" value="FtsL/DivIC"/>
</dbReference>
<protein>
    <submittedName>
        <fullName evidence="2">Septum formation initiator family protein</fullName>
    </submittedName>
</protein>
<dbReference type="Proteomes" id="UP000249377">
    <property type="component" value="Unassembled WGS sequence"/>
</dbReference>
<proteinExistence type="predicted"/>